<organism evidence="9 10">
    <name type="scientific">Cryptosporangium japonicum</name>
    <dbReference type="NCBI Taxonomy" id="80872"/>
    <lineage>
        <taxon>Bacteria</taxon>
        <taxon>Bacillati</taxon>
        <taxon>Actinomycetota</taxon>
        <taxon>Actinomycetes</taxon>
        <taxon>Cryptosporangiales</taxon>
        <taxon>Cryptosporangiaceae</taxon>
        <taxon>Cryptosporangium</taxon>
    </lineage>
</organism>
<dbReference type="EMBL" id="BAAAGX010000028">
    <property type="protein sequence ID" value="GAA0267827.1"/>
    <property type="molecule type" value="Genomic_DNA"/>
</dbReference>
<evidence type="ECO:0000256" key="1">
    <source>
        <dbReference type="ARBA" id="ARBA00004651"/>
    </source>
</evidence>
<feature type="transmembrane region" description="Helical" evidence="7">
    <location>
        <begin position="280"/>
        <end position="299"/>
    </location>
</feature>
<dbReference type="PANTHER" id="PTHR23517:SF2">
    <property type="entry name" value="MULTIDRUG RESISTANCE PROTEIN MDTH"/>
    <property type="match status" value="1"/>
</dbReference>
<comment type="subcellular location">
    <subcellularLocation>
        <location evidence="1">Cell membrane</location>
        <topology evidence="1">Multi-pass membrane protein</topology>
    </subcellularLocation>
</comment>
<protein>
    <submittedName>
        <fullName evidence="9">MFS transporter</fullName>
    </submittedName>
</protein>
<evidence type="ECO:0000256" key="3">
    <source>
        <dbReference type="ARBA" id="ARBA00022475"/>
    </source>
</evidence>
<feature type="transmembrane region" description="Helical" evidence="7">
    <location>
        <begin position="375"/>
        <end position="397"/>
    </location>
</feature>
<evidence type="ECO:0000256" key="4">
    <source>
        <dbReference type="ARBA" id="ARBA00022692"/>
    </source>
</evidence>
<accession>A0ABP3EKU3</accession>
<evidence type="ECO:0000256" key="6">
    <source>
        <dbReference type="ARBA" id="ARBA00023136"/>
    </source>
</evidence>
<dbReference type="Pfam" id="PF07690">
    <property type="entry name" value="MFS_1"/>
    <property type="match status" value="1"/>
</dbReference>
<evidence type="ECO:0000256" key="5">
    <source>
        <dbReference type="ARBA" id="ARBA00022989"/>
    </source>
</evidence>
<evidence type="ECO:0000313" key="10">
    <source>
        <dbReference type="Proteomes" id="UP001500967"/>
    </source>
</evidence>
<reference evidence="10" key="1">
    <citation type="journal article" date="2019" name="Int. J. Syst. Evol. Microbiol.">
        <title>The Global Catalogue of Microorganisms (GCM) 10K type strain sequencing project: providing services to taxonomists for standard genome sequencing and annotation.</title>
        <authorList>
            <consortium name="The Broad Institute Genomics Platform"/>
            <consortium name="The Broad Institute Genome Sequencing Center for Infectious Disease"/>
            <person name="Wu L."/>
            <person name="Ma J."/>
        </authorList>
    </citation>
    <scope>NUCLEOTIDE SEQUENCE [LARGE SCALE GENOMIC DNA]</scope>
    <source>
        <strain evidence="10">JCM 10425</strain>
    </source>
</reference>
<dbReference type="SUPFAM" id="SSF103473">
    <property type="entry name" value="MFS general substrate transporter"/>
    <property type="match status" value="1"/>
</dbReference>
<evidence type="ECO:0000256" key="7">
    <source>
        <dbReference type="SAM" id="Phobius"/>
    </source>
</evidence>
<keyword evidence="3" id="KW-1003">Cell membrane</keyword>
<dbReference type="RefSeq" id="WP_344652603.1">
    <property type="nucleotide sequence ID" value="NZ_BAAAGX010000028.1"/>
</dbReference>
<dbReference type="PROSITE" id="PS50850">
    <property type="entry name" value="MFS"/>
    <property type="match status" value="1"/>
</dbReference>
<dbReference type="Proteomes" id="UP001500967">
    <property type="component" value="Unassembled WGS sequence"/>
</dbReference>
<feature type="transmembrane region" description="Helical" evidence="7">
    <location>
        <begin position="46"/>
        <end position="65"/>
    </location>
</feature>
<keyword evidence="2" id="KW-0813">Transport</keyword>
<feature type="transmembrane region" description="Helical" evidence="7">
    <location>
        <begin position="213"/>
        <end position="235"/>
    </location>
</feature>
<gene>
    <name evidence="9" type="ORF">GCM10009539_63370</name>
</gene>
<dbReference type="PANTHER" id="PTHR23517">
    <property type="entry name" value="RESISTANCE PROTEIN MDTM, PUTATIVE-RELATED-RELATED"/>
    <property type="match status" value="1"/>
</dbReference>
<dbReference type="InterPro" id="IPR036259">
    <property type="entry name" value="MFS_trans_sf"/>
</dbReference>
<feature type="transmembrane region" description="Helical" evidence="7">
    <location>
        <begin position="77"/>
        <end position="94"/>
    </location>
</feature>
<proteinExistence type="predicted"/>
<evidence type="ECO:0000313" key="9">
    <source>
        <dbReference type="EMBL" id="GAA0267827.1"/>
    </source>
</evidence>
<evidence type="ECO:0000256" key="2">
    <source>
        <dbReference type="ARBA" id="ARBA00022448"/>
    </source>
</evidence>
<keyword evidence="6 7" id="KW-0472">Membrane</keyword>
<name>A0ABP3EKU3_9ACTN</name>
<comment type="caution">
    <text evidence="9">The sequence shown here is derived from an EMBL/GenBank/DDBJ whole genome shotgun (WGS) entry which is preliminary data.</text>
</comment>
<keyword evidence="5 7" id="KW-1133">Transmembrane helix</keyword>
<feature type="transmembrane region" description="Helical" evidence="7">
    <location>
        <begin position="164"/>
        <end position="183"/>
    </location>
</feature>
<feature type="transmembrane region" description="Helical" evidence="7">
    <location>
        <begin position="21"/>
        <end position="40"/>
    </location>
</feature>
<dbReference type="InterPro" id="IPR020846">
    <property type="entry name" value="MFS_dom"/>
</dbReference>
<evidence type="ECO:0000259" key="8">
    <source>
        <dbReference type="PROSITE" id="PS50850"/>
    </source>
</evidence>
<keyword evidence="10" id="KW-1185">Reference proteome</keyword>
<sequence>MNLLPAPGPARRLALAQLANSVGDGAFFVTFALFFTRIVGLPAAQFGVGVSIGWVAGLLAGVPLGHLADRRGPRGTAVLLAAATSLSVVALLGVRSVPLFVVAMCAYASSQAGLHAARQALLAHLVAPELRTETRAYLQSTTNAGLALGAALGGLALWRDTAPAYVSVLAVDAAAFALAAFILRSLPATRLSVPARPAASTGSAWAVLRDRPYAVITLLQAVLLLNMPLLSWVLPLWIAERTEAPRGMVAAVLVLNTLSVALLQVRVARVVRDVRTGARAVRRGGALLFVACLVFALSGGGASPALATLCLVTAAVVQVAGEMLHSAGSWQLSFDLAPPDRHGQYQGFFSSGVALARMIGPALLTTLVVTWGTPGWFVLGGIFALAAALMVPAARWAQRSTVGAGWRSTSAAEPV</sequence>
<dbReference type="InterPro" id="IPR050171">
    <property type="entry name" value="MFS_Transporters"/>
</dbReference>
<feature type="transmembrane region" description="Helical" evidence="7">
    <location>
        <begin position="247"/>
        <end position="268"/>
    </location>
</feature>
<feature type="domain" description="Major facilitator superfamily (MFS) profile" evidence="8">
    <location>
        <begin position="1"/>
        <end position="399"/>
    </location>
</feature>
<dbReference type="InterPro" id="IPR011701">
    <property type="entry name" value="MFS"/>
</dbReference>
<keyword evidence="4 7" id="KW-0812">Transmembrane</keyword>
<dbReference type="Gene3D" id="1.20.1250.20">
    <property type="entry name" value="MFS general substrate transporter like domains"/>
    <property type="match status" value="1"/>
</dbReference>